<gene>
    <name evidence="5" type="ORF">HGA08_16000</name>
</gene>
<evidence type="ECO:0000256" key="1">
    <source>
        <dbReference type="ARBA" id="ARBA00022741"/>
    </source>
</evidence>
<comment type="caution">
    <text evidence="5">The sequence shown here is derived from an EMBL/GenBank/DDBJ whole genome shotgun (WGS) entry which is preliminary data.</text>
</comment>
<dbReference type="InterPro" id="IPR029000">
    <property type="entry name" value="Cyclophilin-like_dom_sf"/>
</dbReference>
<dbReference type="Proteomes" id="UP000565711">
    <property type="component" value="Unassembled WGS sequence"/>
</dbReference>
<dbReference type="AlphaFoldDB" id="A0A846Y0Y7"/>
<dbReference type="GO" id="GO:0016740">
    <property type="term" value="F:transferase activity"/>
    <property type="evidence" value="ECO:0007669"/>
    <property type="project" value="UniProtKB-KW"/>
</dbReference>
<proteinExistence type="predicted"/>
<dbReference type="GO" id="GO:0005524">
    <property type="term" value="F:ATP binding"/>
    <property type="evidence" value="ECO:0007669"/>
    <property type="project" value="UniProtKB-KW"/>
</dbReference>
<evidence type="ECO:0000256" key="2">
    <source>
        <dbReference type="ARBA" id="ARBA00022801"/>
    </source>
</evidence>
<reference evidence="5 6" key="1">
    <citation type="submission" date="2020-04" db="EMBL/GenBank/DDBJ databases">
        <title>MicrobeNet Type strains.</title>
        <authorList>
            <person name="Nicholson A.C."/>
        </authorList>
    </citation>
    <scope>NUCLEOTIDE SEQUENCE [LARGE SCALE GENOMIC DNA]</scope>
    <source>
        <strain evidence="5 6">JCM 12354</strain>
    </source>
</reference>
<keyword evidence="6" id="KW-1185">Reference proteome</keyword>
<protein>
    <submittedName>
        <fullName evidence="5">Biotin-dependent carboxyltransferase family protein</fullName>
    </submittedName>
</protein>
<sequence>MRVLEPGALSTIQDLGRPGWFHAGVGVSGAVDRGALRLANRLVGNAESAAAVECMLGGLEVEFEIPAVVAVTGASVPITVAGRHEPPASVLFVGAGQRVRLGTAATGLRCYLAVRGGIAVEPVLGSRSRDTMAGIGPAPLRRDDTVPVGAPPHGWPLVDVAPVAGPTDATVRPRVLLGPRADWFRNATDLFTGAWQVSTEIDRIGVRLERCADAPALQRVDTGELPTEGMALGAIQVPPAGRPVVLLADRPITGGYPVVGTVIDADVDALGQVRPGQCIEFRSWQL</sequence>
<evidence type="ECO:0000259" key="4">
    <source>
        <dbReference type="SMART" id="SM00797"/>
    </source>
</evidence>
<dbReference type="NCBIfam" id="TIGR00724">
    <property type="entry name" value="urea_amlyse_rel"/>
    <property type="match status" value="1"/>
</dbReference>
<dbReference type="Pfam" id="PF02626">
    <property type="entry name" value="CT_A_B"/>
    <property type="match status" value="1"/>
</dbReference>
<dbReference type="InterPro" id="IPR003778">
    <property type="entry name" value="CT_A_B"/>
</dbReference>
<name>A0A846Y0Y7_9NOCA</name>
<dbReference type="GO" id="GO:0016787">
    <property type="term" value="F:hydrolase activity"/>
    <property type="evidence" value="ECO:0007669"/>
    <property type="project" value="UniProtKB-KW"/>
</dbReference>
<keyword evidence="2" id="KW-0378">Hydrolase</keyword>
<keyword evidence="3" id="KW-0067">ATP-binding</keyword>
<dbReference type="Gene3D" id="2.40.100.10">
    <property type="entry name" value="Cyclophilin-like"/>
    <property type="match status" value="1"/>
</dbReference>
<evidence type="ECO:0000313" key="5">
    <source>
        <dbReference type="EMBL" id="NKY51722.1"/>
    </source>
</evidence>
<organism evidence="5 6">
    <name type="scientific">Nocardia vermiculata</name>
    <dbReference type="NCBI Taxonomy" id="257274"/>
    <lineage>
        <taxon>Bacteria</taxon>
        <taxon>Bacillati</taxon>
        <taxon>Actinomycetota</taxon>
        <taxon>Actinomycetes</taxon>
        <taxon>Mycobacteriales</taxon>
        <taxon>Nocardiaceae</taxon>
        <taxon>Nocardia</taxon>
    </lineage>
</organism>
<evidence type="ECO:0000313" key="6">
    <source>
        <dbReference type="Proteomes" id="UP000565711"/>
    </source>
</evidence>
<dbReference type="SUPFAM" id="SSF50891">
    <property type="entry name" value="Cyclophilin-like"/>
    <property type="match status" value="1"/>
</dbReference>
<keyword evidence="1" id="KW-0547">Nucleotide-binding</keyword>
<feature type="domain" description="Carboxyltransferase" evidence="4">
    <location>
        <begin position="22"/>
        <end position="286"/>
    </location>
</feature>
<keyword evidence="5" id="KW-0808">Transferase</keyword>
<dbReference type="SMART" id="SM00797">
    <property type="entry name" value="AHS2"/>
    <property type="match status" value="1"/>
</dbReference>
<evidence type="ECO:0000256" key="3">
    <source>
        <dbReference type="ARBA" id="ARBA00022840"/>
    </source>
</evidence>
<dbReference type="PANTHER" id="PTHR43309:SF3">
    <property type="entry name" value="5-OXOPROLINASE SUBUNIT C"/>
    <property type="match status" value="1"/>
</dbReference>
<dbReference type="EMBL" id="JAAXOP010000008">
    <property type="protein sequence ID" value="NKY51722.1"/>
    <property type="molecule type" value="Genomic_DNA"/>
</dbReference>
<accession>A0A846Y0Y7</accession>
<dbReference type="InterPro" id="IPR052708">
    <property type="entry name" value="PxpC"/>
</dbReference>
<dbReference type="PANTHER" id="PTHR43309">
    <property type="entry name" value="5-OXOPROLINASE SUBUNIT C"/>
    <property type="match status" value="1"/>
</dbReference>